<feature type="domain" description="Deacetylase sirtuin-type" evidence="9">
    <location>
        <begin position="27"/>
        <end position="271"/>
    </location>
</feature>
<evidence type="ECO:0000256" key="7">
    <source>
        <dbReference type="PROSITE-ProRule" id="PRU00236"/>
    </source>
</evidence>
<evidence type="ECO:0000256" key="2">
    <source>
        <dbReference type="ARBA" id="ARBA00022679"/>
    </source>
</evidence>
<organism evidence="10 11">
    <name type="scientific">Allacma fusca</name>
    <dbReference type="NCBI Taxonomy" id="39272"/>
    <lineage>
        <taxon>Eukaryota</taxon>
        <taxon>Metazoa</taxon>
        <taxon>Ecdysozoa</taxon>
        <taxon>Arthropoda</taxon>
        <taxon>Hexapoda</taxon>
        <taxon>Collembola</taxon>
        <taxon>Symphypleona</taxon>
        <taxon>Sminthuridae</taxon>
        <taxon>Allacma</taxon>
    </lineage>
</organism>
<evidence type="ECO:0000259" key="9">
    <source>
        <dbReference type="PROSITE" id="PS50305"/>
    </source>
</evidence>
<dbReference type="PANTHER" id="PTHR11085">
    <property type="entry name" value="NAD-DEPENDENT PROTEIN DEACYLASE SIRTUIN-5, MITOCHONDRIAL-RELATED"/>
    <property type="match status" value="1"/>
</dbReference>
<evidence type="ECO:0000256" key="5">
    <source>
        <dbReference type="ARBA" id="ARBA00023027"/>
    </source>
</evidence>
<keyword evidence="5" id="KW-0520">NAD</keyword>
<evidence type="ECO:0000313" key="11">
    <source>
        <dbReference type="Proteomes" id="UP000708208"/>
    </source>
</evidence>
<accession>A0A8J2L8B8</accession>
<reference evidence="10" key="1">
    <citation type="submission" date="2021-06" db="EMBL/GenBank/DDBJ databases">
        <authorList>
            <person name="Hodson N. C."/>
            <person name="Mongue J. A."/>
            <person name="Jaron S. K."/>
        </authorList>
    </citation>
    <scope>NUCLEOTIDE SEQUENCE</scope>
</reference>
<dbReference type="GO" id="GO:0046969">
    <property type="term" value="F:histone H3K9 deacetylase activity, NAD-dependent"/>
    <property type="evidence" value="ECO:0007669"/>
    <property type="project" value="TreeGrafter"/>
</dbReference>
<evidence type="ECO:0000256" key="1">
    <source>
        <dbReference type="ARBA" id="ARBA00012928"/>
    </source>
</evidence>
<comment type="similarity">
    <text evidence="6">Belongs to the sirtuin family. Class IV subfamily.</text>
</comment>
<dbReference type="AlphaFoldDB" id="A0A8J2L8B8"/>
<comment type="caution">
    <text evidence="10">The sequence shown here is derived from an EMBL/GenBank/DDBJ whole genome shotgun (WGS) entry which is preliminary data.</text>
</comment>
<evidence type="ECO:0000256" key="6">
    <source>
        <dbReference type="ARBA" id="ARBA00038170"/>
    </source>
</evidence>
<evidence type="ECO:0000256" key="3">
    <source>
        <dbReference type="ARBA" id="ARBA00022723"/>
    </source>
</evidence>
<feature type="binding site" evidence="7">
    <location>
        <position position="141"/>
    </location>
    <ligand>
        <name>Zn(2+)</name>
        <dbReference type="ChEBI" id="CHEBI:29105"/>
    </ligand>
</feature>
<dbReference type="FunFam" id="3.40.50.1220:FF:000038">
    <property type="entry name" value="NAD-dependent protein deacetylase sirtuin-6 isoform X2"/>
    <property type="match status" value="1"/>
</dbReference>
<dbReference type="InterPro" id="IPR050134">
    <property type="entry name" value="NAD-dep_sirtuin_deacylases"/>
</dbReference>
<dbReference type="EC" id="2.3.1.286" evidence="1"/>
<dbReference type="PANTHER" id="PTHR11085:SF12">
    <property type="entry name" value="NAD-DEPENDENT PROTEIN DEACYLASE SIRTUIN-6"/>
    <property type="match status" value="1"/>
</dbReference>
<feature type="binding site" evidence="7">
    <location>
        <position position="166"/>
    </location>
    <ligand>
        <name>Zn(2+)</name>
        <dbReference type="ChEBI" id="CHEBI:29105"/>
    </ligand>
</feature>
<dbReference type="PROSITE" id="PS50305">
    <property type="entry name" value="SIRTUIN"/>
    <property type="match status" value="1"/>
</dbReference>
<evidence type="ECO:0000256" key="4">
    <source>
        <dbReference type="ARBA" id="ARBA00022833"/>
    </source>
</evidence>
<dbReference type="GO" id="GO:0005634">
    <property type="term" value="C:nucleus"/>
    <property type="evidence" value="ECO:0007669"/>
    <property type="project" value="TreeGrafter"/>
</dbReference>
<dbReference type="InterPro" id="IPR003000">
    <property type="entry name" value="Sirtuin"/>
</dbReference>
<dbReference type="Pfam" id="PF02146">
    <property type="entry name" value="SIR2"/>
    <property type="match status" value="1"/>
</dbReference>
<proteinExistence type="inferred from homology"/>
<name>A0A8J2L8B8_9HEXA</name>
<evidence type="ECO:0000256" key="8">
    <source>
        <dbReference type="SAM" id="MobiDB-lite"/>
    </source>
</evidence>
<protein>
    <recommendedName>
        <fullName evidence="1">protein acetyllysine N-acetyltransferase</fullName>
        <ecNumber evidence="1">2.3.1.286</ecNumber>
    </recommendedName>
</protein>
<feature type="binding site" evidence="7">
    <location>
        <position position="176"/>
    </location>
    <ligand>
        <name>Zn(2+)</name>
        <dbReference type="ChEBI" id="CHEBI:29105"/>
    </ligand>
</feature>
<dbReference type="GO" id="GO:0046872">
    <property type="term" value="F:metal ion binding"/>
    <property type="evidence" value="ECO:0007669"/>
    <property type="project" value="UniProtKB-KW"/>
</dbReference>
<keyword evidence="4 7" id="KW-0862">Zinc</keyword>
<evidence type="ECO:0000313" key="10">
    <source>
        <dbReference type="EMBL" id="CAG7830132.1"/>
    </source>
</evidence>
<dbReference type="InterPro" id="IPR026590">
    <property type="entry name" value="Ssirtuin_cat_dom"/>
</dbReference>
<keyword evidence="11" id="KW-1185">Reference proteome</keyword>
<dbReference type="OrthoDB" id="2919105at2759"/>
<dbReference type="GO" id="GO:0070403">
    <property type="term" value="F:NAD+ binding"/>
    <property type="evidence" value="ECO:0007669"/>
    <property type="project" value="InterPro"/>
</dbReference>
<gene>
    <name evidence="10" type="ORF">AFUS01_LOCUS39958</name>
</gene>
<feature type="binding site" evidence="7">
    <location>
        <position position="144"/>
    </location>
    <ligand>
        <name>Zn(2+)</name>
        <dbReference type="ChEBI" id="CHEBI:29105"/>
    </ligand>
</feature>
<keyword evidence="3 7" id="KW-0479">Metal-binding</keyword>
<feature type="region of interest" description="Disordered" evidence="8">
    <location>
        <begin position="319"/>
        <end position="352"/>
    </location>
</feature>
<feature type="compositionally biased region" description="Acidic residues" evidence="8">
    <location>
        <begin position="341"/>
        <end position="352"/>
    </location>
</feature>
<keyword evidence="2" id="KW-0808">Transferase</keyword>
<dbReference type="GO" id="GO:0000122">
    <property type="term" value="P:negative regulation of transcription by RNA polymerase II"/>
    <property type="evidence" value="ECO:0007669"/>
    <property type="project" value="TreeGrafter"/>
</dbReference>
<sequence>MSCNYAEGLSPYNHKGKLGLPEVFDEPAVVEGKVRKLAEWIKIAKHVVVHTGAGISTAAGIPDFRGPNGVWTLEEKGLKPNINISFDLAAPTLTHMGLTSLINSGHVKYIVSQNIDGLHLRSGLKRNFISELHGNMFVAKCSHCDREFIQKSSVPTVGQKEIGLDCLWVKAGGRSCRGKLHDNILDWEHNLPERDLEMADMHSSLADLSICLGTTLQIVPAGNLPLRAKKNNGKVVIVNLQPTKHHKKADLVIHTQVDKVVELLAQLLGLRITPFSNLLDPTYVLRHNDFNVKLNSRLVDWTIPVSSVSKLKKVISTLKSNSASKPPKPINRRKRRRTEQEDSSESEDEYDDFANGDFESFVKEEKNMPEEINVEADSSLLPLDLSASSRVKTEGTKVERDRREIGKMPRIETCVNAQKFSVVNLLDYKPPKL</sequence>
<dbReference type="EMBL" id="CAJVCH010554441">
    <property type="protein sequence ID" value="CAG7830132.1"/>
    <property type="molecule type" value="Genomic_DNA"/>
</dbReference>
<dbReference type="Proteomes" id="UP000708208">
    <property type="component" value="Unassembled WGS sequence"/>
</dbReference>
<dbReference type="GO" id="GO:0003714">
    <property type="term" value="F:transcription corepressor activity"/>
    <property type="evidence" value="ECO:0007669"/>
    <property type="project" value="TreeGrafter"/>
</dbReference>
<feature type="active site" description="Proton acceptor" evidence="7">
    <location>
        <position position="133"/>
    </location>
</feature>